<organism evidence="1 2">
    <name type="scientific">Ensete ventricosum</name>
    <name type="common">Abyssinian banana</name>
    <name type="synonym">Musa ensete</name>
    <dbReference type="NCBI Taxonomy" id="4639"/>
    <lineage>
        <taxon>Eukaryota</taxon>
        <taxon>Viridiplantae</taxon>
        <taxon>Streptophyta</taxon>
        <taxon>Embryophyta</taxon>
        <taxon>Tracheophyta</taxon>
        <taxon>Spermatophyta</taxon>
        <taxon>Magnoliopsida</taxon>
        <taxon>Liliopsida</taxon>
        <taxon>Zingiberales</taxon>
        <taxon>Musaceae</taxon>
        <taxon>Ensete</taxon>
    </lineage>
</organism>
<name>A0A426ZKA0_ENSVE</name>
<sequence length="171" mass="18823">MGKGEIDGFDRMGVLSGSVLGCREKHSAFFGLDQWRLRSTSSILYGVLVGAAENRAHLCVPTQFRVLPPHAEVRGGQSHAGDVAGNMFWARLSPDRSLSSSATPYRPLIKPRSSQLRSLCSALWTSFRRYREAIGGFPITYPGFPVTVNRFACSLKRRSSIDSIWFAANGV</sequence>
<accession>A0A426ZKA0</accession>
<dbReference type="PROSITE" id="PS51257">
    <property type="entry name" value="PROKAR_LIPOPROTEIN"/>
    <property type="match status" value="1"/>
</dbReference>
<protein>
    <submittedName>
        <fullName evidence="1">Uncharacterized protein</fullName>
    </submittedName>
</protein>
<dbReference type="AlphaFoldDB" id="A0A426ZKA0"/>
<evidence type="ECO:0000313" key="1">
    <source>
        <dbReference type="EMBL" id="RRT64422.1"/>
    </source>
</evidence>
<evidence type="ECO:0000313" key="2">
    <source>
        <dbReference type="Proteomes" id="UP000287651"/>
    </source>
</evidence>
<dbReference type="Proteomes" id="UP000287651">
    <property type="component" value="Unassembled WGS sequence"/>
</dbReference>
<gene>
    <name evidence="1" type="ORF">B296_00014309</name>
</gene>
<proteinExistence type="predicted"/>
<dbReference type="EMBL" id="AMZH03006202">
    <property type="protein sequence ID" value="RRT64422.1"/>
    <property type="molecule type" value="Genomic_DNA"/>
</dbReference>
<reference evidence="1 2" key="1">
    <citation type="journal article" date="2014" name="Agronomy (Basel)">
        <title>A Draft Genome Sequence for Ensete ventricosum, the Drought-Tolerant Tree Against Hunger.</title>
        <authorList>
            <person name="Harrison J."/>
            <person name="Moore K.A."/>
            <person name="Paszkiewicz K."/>
            <person name="Jones T."/>
            <person name="Grant M."/>
            <person name="Ambacheew D."/>
            <person name="Muzemil S."/>
            <person name="Studholme D.J."/>
        </authorList>
    </citation>
    <scope>NUCLEOTIDE SEQUENCE [LARGE SCALE GENOMIC DNA]</scope>
</reference>
<comment type="caution">
    <text evidence="1">The sequence shown here is derived from an EMBL/GenBank/DDBJ whole genome shotgun (WGS) entry which is preliminary data.</text>
</comment>